<feature type="chain" id="PRO_5041266646" evidence="1">
    <location>
        <begin position="25"/>
        <end position="104"/>
    </location>
</feature>
<evidence type="ECO:0000313" key="3">
    <source>
        <dbReference type="Proteomes" id="UP001172102"/>
    </source>
</evidence>
<reference evidence="2" key="1">
    <citation type="submission" date="2023-06" db="EMBL/GenBank/DDBJ databases">
        <title>Genome-scale phylogeny and comparative genomics of the fungal order Sordariales.</title>
        <authorList>
            <consortium name="Lawrence Berkeley National Laboratory"/>
            <person name="Hensen N."/>
            <person name="Bonometti L."/>
            <person name="Westerberg I."/>
            <person name="Brannstrom I.O."/>
            <person name="Guillou S."/>
            <person name="Cros-Aarteil S."/>
            <person name="Calhoun S."/>
            <person name="Haridas S."/>
            <person name="Kuo A."/>
            <person name="Mondo S."/>
            <person name="Pangilinan J."/>
            <person name="Riley R."/>
            <person name="Labutti K."/>
            <person name="Andreopoulos B."/>
            <person name="Lipzen A."/>
            <person name="Chen C."/>
            <person name="Yanf M."/>
            <person name="Daum C."/>
            <person name="Ng V."/>
            <person name="Clum A."/>
            <person name="Steindorff A."/>
            <person name="Ohm R."/>
            <person name="Martin F."/>
            <person name="Silar P."/>
            <person name="Natvig D."/>
            <person name="Lalanne C."/>
            <person name="Gautier V."/>
            <person name="Ament-Velasquez S.L."/>
            <person name="Kruys A."/>
            <person name="Hutchinson M.I."/>
            <person name="Powell A.J."/>
            <person name="Barry K."/>
            <person name="Miller A.N."/>
            <person name="Grigoriev I.V."/>
            <person name="Debuchy R."/>
            <person name="Gladieux P."/>
            <person name="Thoren M.H."/>
            <person name="Johannesson H."/>
        </authorList>
    </citation>
    <scope>NUCLEOTIDE SEQUENCE</scope>
    <source>
        <strain evidence="2">SMH4607-1</strain>
    </source>
</reference>
<dbReference type="AlphaFoldDB" id="A0AA40DWM3"/>
<dbReference type="EMBL" id="JAUKUA010000004">
    <property type="protein sequence ID" value="KAK0716317.1"/>
    <property type="molecule type" value="Genomic_DNA"/>
</dbReference>
<name>A0AA40DWM3_9PEZI</name>
<accession>A0AA40DWM3</accession>
<gene>
    <name evidence="2" type="ORF">B0H67DRAFT_582847</name>
</gene>
<proteinExistence type="predicted"/>
<sequence length="104" mass="10819">MKIAFSPFLLALAVGATALPASSATDKLLDRRQSAPLVGTCTVADNQCTVTFPSSTTPYNFTCGLTIILAGPTYIYEPDRCTTEGHSCTVSLAILGGRTRCGSA</sequence>
<comment type="caution">
    <text evidence="2">The sequence shown here is derived from an EMBL/GenBank/DDBJ whole genome shotgun (WGS) entry which is preliminary data.</text>
</comment>
<organism evidence="2 3">
    <name type="scientific">Lasiosphaeris hirsuta</name>
    <dbReference type="NCBI Taxonomy" id="260670"/>
    <lineage>
        <taxon>Eukaryota</taxon>
        <taxon>Fungi</taxon>
        <taxon>Dikarya</taxon>
        <taxon>Ascomycota</taxon>
        <taxon>Pezizomycotina</taxon>
        <taxon>Sordariomycetes</taxon>
        <taxon>Sordariomycetidae</taxon>
        <taxon>Sordariales</taxon>
        <taxon>Lasiosphaeriaceae</taxon>
        <taxon>Lasiosphaeris</taxon>
    </lineage>
</organism>
<dbReference type="Proteomes" id="UP001172102">
    <property type="component" value="Unassembled WGS sequence"/>
</dbReference>
<keyword evidence="3" id="KW-1185">Reference proteome</keyword>
<keyword evidence="1" id="KW-0732">Signal</keyword>
<evidence type="ECO:0000313" key="2">
    <source>
        <dbReference type="EMBL" id="KAK0716317.1"/>
    </source>
</evidence>
<feature type="signal peptide" evidence="1">
    <location>
        <begin position="1"/>
        <end position="24"/>
    </location>
</feature>
<evidence type="ECO:0000256" key="1">
    <source>
        <dbReference type="SAM" id="SignalP"/>
    </source>
</evidence>
<protein>
    <submittedName>
        <fullName evidence="2">Uncharacterized protein</fullName>
    </submittedName>
</protein>